<dbReference type="EC" id="3.5.2.6" evidence="2"/>
<evidence type="ECO:0000256" key="3">
    <source>
        <dbReference type="ARBA" id="ARBA00023157"/>
    </source>
</evidence>
<accession>A0A6J4CVM7</accession>
<keyword evidence="4" id="KW-0046">Antibiotic resistance</keyword>
<evidence type="ECO:0000256" key="2">
    <source>
        <dbReference type="ARBA" id="ARBA00012865"/>
    </source>
</evidence>
<dbReference type="AlphaFoldDB" id="A0A6J4CVM7"/>
<dbReference type="RefSeq" id="WP_050780169.1">
    <property type="nucleotide sequence ID" value="NZ_AP019774.1"/>
</dbReference>
<evidence type="ECO:0000256" key="1">
    <source>
        <dbReference type="ARBA" id="ARBA00001526"/>
    </source>
</evidence>
<name>A0A6J4CVM7_9HELI</name>
<dbReference type="GO" id="GO:0046677">
    <property type="term" value="P:response to antibiotic"/>
    <property type="evidence" value="ECO:0007669"/>
    <property type="project" value="UniProtKB-KW"/>
</dbReference>
<organism evidence="6 7">
    <name type="scientific">Helicobacter suis</name>
    <dbReference type="NCBI Taxonomy" id="104628"/>
    <lineage>
        <taxon>Bacteria</taxon>
        <taxon>Pseudomonadati</taxon>
        <taxon>Campylobacterota</taxon>
        <taxon>Epsilonproteobacteria</taxon>
        <taxon>Campylobacterales</taxon>
        <taxon>Helicobacteraceae</taxon>
        <taxon>Helicobacter</taxon>
    </lineage>
</organism>
<evidence type="ECO:0000313" key="8">
    <source>
        <dbReference type="Proteomes" id="UP000509742"/>
    </source>
</evidence>
<reference evidence="5 8" key="2">
    <citation type="submission" date="2020-04" db="EMBL/GenBank/DDBJ databases">
        <title>Genomic analysis of gastric non-Helicobacter pylori Helicobacters isolated in Japan.</title>
        <authorList>
            <person name="Suzuki M."/>
            <person name="Rimbara E."/>
        </authorList>
    </citation>
    <scope>NUCLEOTIDE SEQUENCE [LARGE SCALE GENOMIC DNA]</scope>
    <source>
        <strain evidence="5 8">NHP19-0020</strain>
    </source>
</reference>
<dbReference type="GO" id="GO:0008800">
    <property type="term" value="F:beta-lactamase activity"/>
    <property type="evidence" value="ECO:0007669"/>
    <property type="project" value="UniProtKB-EC"/>
</dbReference>
<dbReference type="InterPro" id="IPR011990">
    <property type="entry name" value="TPR-like_helical_dom_sf"/>
</dbReference>
<evidence type="ECO:0000313" key="7">
    <source>
        <dbReference type="Proteomes" id="UP000317935"/>
    </source>
</evidence>
<protein>
    <recommendedName>
        <fullName evidence="2">beta-lactamase</fullName>
        <ecNumber evidence="2">3.5.2.6</ecNumber>
    </recommendedName>
</protein>
<dbReference type="Proteomes" id="UP000509742">
    <property type="component" value="Chromosome"/>
</dbReference>
<dbReference type="EMBL" id="AP023036">
    <property type="protein sequence ID" value="BCD45072.1"/>
    <property type="molecule type" value="Genomic_DNA"/>
</dbReference>
<dbReference type="OrthoDB" id="5330140at2"/>
<dbReference type="Pfam" id="PF08238">
    <property type="entry name" value="Sel1"/>
    <property type="match status" value="4"/>
</dbReference>
<evidence type="ECO:0000313" key="6">
    <source>
        <dbReference type="EMBL" id="BCD69466.1"/>
    </source>
</evidence>
<dbReference type="SUPFAM" id="SSF81901">
    <property type="entry name" value="HCP-like"/>
    <property type="match status" value="1"/>
</dbReference>
<dbReference type="InterPro" id="IPR006597">
    <property type="entry name" value="Sel1-like"/>
</dbReference>
<proteinExistence type="predicted"/>
<keyword evidence="8" id="KW-1185">Reference proteome</keyword>
<comment type="catalytic activity">
    <reaction evidence="1">
        <text>a beta-lactam + H2O = a substituted beta-amino acid</text>
        <dbReference type="Rhea" id="RHEA:20401"/>
        <dbReference type="ChEBI" id="CHEBI:15377"/>
        <dbReference type="ChEBI" id="CHEBI:35627"/>
        <dbReference type="ChEBI" id="CHEBI:140347"/>
        <dbReference type="EC" id="3.5.2.6"/>
    </reaction>
</comment>
<dbReference type="GeneID" id="56927966"/>
<dbReference type="EMBL" id="AP019774">
    <property type="protein sequence ID" value="BCD69466.1"/>
    <property type="molecule type" value="Genomic_DNA"/>
</dbReference>
<sequence>MQYYKKAGDLGNAEGYYNVAEYLGDYRGDQYECRIKQDVQKAMQYLYKAAGMGLAKAYEYLGTMYRFESPLKKQDYKKAFEYYKKAADMGDTEATTQLAIMYKDGLGVQKDPQKSKEYYEEAGTE</sequence>
<keyword evidence="3" id="KW-1015">Disulfide bond</keyword>
<dbReference type="InterPro" id="IPR050767">
    <property type="entry name" value="Sel1_AlgK"/>
</dbReference>
<dbReference type="PANTHER" id="PTHR11102:SF147">
    <property type="entry name" value="SEL1L ADAPTOR SUBUNIT OF ERAD E3 UBIQUITIN LIGASE"/>
    <property type="match status" value="1"/>
</dbReference>
<dbReference type="SMART" id="SM00671">
    <property type="entry name" value="SEL1"/>
    <property type="match status" value="3"/>
</dbReference>
<dbReference type="Proteomes" id="UP000317935">
    <property type="component" value="Chromosome"/>
</dbReference>
<dbReference type="GO" id="GO:0036503">
    <property type="term" value="P:ERAD pathway"/>
    <property type="evidence" value="ECO:0007669"/>
    <property type="project" value="TreeGrafter"/>
</dbReference>
<reference evidence="6 7" key="1">
    <citation type="submission" date="2019-06" db="EMBL/GenBank/DDBJ databases">
        <title>Complete genome sequence of Helicobacter suis SNTW101c.</title>
        <authorList>
            <person name="Rimbara E."/>
            <person name="Suzuki M."/>
            <person name="Matsui H."/>
            <person name="Nakamura M."/>
            <person name="Mori S."/>
            <person name="Shibayama K."/>
        </authorList>
    </citation>
    <scope>NUCLEOTIDE SEQUENCE [LARGE SCALE GENOMIC DNA]</scope>
    <source>
        <strain evidence="6 7">SNTW101c</strain>
    </source>
</reference>
<dbReference type="Gene3D" id="1.25.40.10">
    <property type="entry name" value="Tetratricopeptide repeat domain"/>
    <property type="match status" value="1"/>
</dbReference>
<gene>
    <name evidence="5" type="ORF">NHP190020_01110</name>
    <name evidence="6" type="ORF">SNTW_01110</name>
</gene>
<dbReference type="PANTHER" id="PTHR11102">
    <property type="entry name" value="SEL-1-LIKE PROTEIN"/>
    <property type="match status" value="1"/>
</dbReference>
<evidence type="ECO:0000256" key="4">
    <source>
        <dbReference type="ARBA" id="ARBA00023251"/>
    </source>
</evidence>
<evidence type="ECO:0000313" key="5">
    <source>
        <dbReference type="EMBL" id="BCD45072.1"/>
    </source>
</evidence>